<dbReference type="GO" id="GO:0030246">
    <property type="term" value="F:carbohydrate binding"/>
    <property type="evidence" value="ECO:0007669"/>
    <property type="project" value="InterPro"/>
</dbReference>
<evidence type="ECO:0000256" key="6">
    <source>
        <dbReference type="ARBA" id="ARBA00023295"/>
    </source>
</evidence>
<comment type="similarity">
    <text evidence="2 8">Belongs to the glycosyl hydrolase 35 family.</text>
</comment>
<accession>A0A6A1WM90</accession>
<dbReference type="PRINTS" id="PR00742">
    <property type="entry name" value="GLHYDRLASE35"/>
</dbReference>
<dbReference type="EC" id="3.2.1.23" evidence="3 7"/>
<dbReference type="PROSITE" id="PS50228">
    <property type="entry name" value="SUEL_LECTIN"/>
    <property type="match status" value="1"/>
</dbReference>
<dbReference type="FunFam" id="3.20.20.80:FF:000006">
    <property type="entry name" value="Beta-galactosidase"/>
    <property type="match status" value="1"/>
</dbReference>
<dbReference type="FunFam" id="2.60.120.260:FF:000076">
    <property type="entry name" value="Beta-galactosidase"/>
    <property type="match status" value="1"/>
</dbReference>
<dbReference type="FunFam" id="2.60.120.260:FF:000142">
    <property type="entry name" value="Beta-galactosidase"/>
    <property type="match status" value="1"/>
</dbReference>
<evidence type="ECO:0000256" key="1">
    <source>
        <dbReference type="ARBA" id="ARBA00001412"/>
    </source>
</evidence>
<name>A0A6A1WM90_9ROSI</name>
<keyword evidence="12" id="KW-1185">Reference proteome</keyword>
<dbReference type="GO" id="GO:0004565">
    <property type="term" value="F:beta-galactosidase activity"/>
    <property type="evidence" value="ECO:0007669"/>
    <property type="project" value="UniProtKB-EC"/>
</dbReference>
<comment type="catalytic activity">
    <reaction evidence="1 7">
        <text>Hydrolysis of terminal non-reducing beta-D-galactose residues in beta-D-galactosides.</text>
        <dbReference type="EC" id="3.2.1.23"/>
    </reaction>
</comment>
<dbReference type="GO" id="GO:0005975">
    <property type="term" value="P:carbohydrate metabolic process"/>
    <property type="evidence" value="ECO:0007669"/>
    <property type="project" value="InterPro"/>
</dbReference>
<dbReference type="InterPro" id="IPR000922">
    <property type="entry name" value="Lectin_gal-bd_dom"/>
</dbReference>
<evidence type="ECO:0000256" key="5">
    <source>
        <dbReference type="ARBA" id="ARBA00022801"/>
    </source>
</evidence>
<comment type="caution">
    <text evidence="11">The sequence shown here is derived from an EMBL/GenBank/DDBJ whole genome shotgun (WGS) entry which is preliminary data.</text>
</comment>
<sequence>MRGTGFLLLLCWVLGVLATTSANVTYDHRALVIDGKRRVLISGSIHYPRSTPEMWPDLVKKSKDGGLDVIETYVFWNLHEPVRNQYDFEGRKDLVKFVKTVADAGLYVHLRIGPYVCAEWNYGSVSQAEMKRFTAKIVDMMKQERLYASQGGPIILSQIENEYGNGGIESAYGPAGKSYVNWAATMAVSLDTGVPWVMCQQPDAPDPIINTCNGFYCDQFTPSSNKKPKMWTENWSGWFLSFGGPAPHRPVEDLAFAVARFFQLGGTFQNYYMYHGGTNFGRTTGGPFISTSYDYDAPIDEYGILRQPKWGHLKDVHQAVKLCEGALVATDPTVTSLGPNLEATVYKTGSACVAFLANVDTQSDKTVNFNGNSYHLPAWSVSILPDCKNVVLNTAKINSAAMIPSFILQSLTGNTDSSEALGSDWSWISEPVGISKDDAFVKPGLLEQINTTADRSDYLWYSLSINIKGDEPFLEDGSQTVLHVESLGHALHAFINRKLAGCRADGGHMSRGSSILVSFVIVRETNVTSWSIRLRPLILPANPKFDISYECKRCRTRIKPDPNKSVTYRSQKGSRDNAKVTLEIPIALVPGKNKIDLLSLTVGLQNYGAFYDQTGAGITGPVKLKGIKNGTSIDLSSQQWTYQIGLKGEELGLPSGSSSQWVSQSTLPKNQALTWYKTKFDAPAGSDPVALDFTGMGKGEAWVNGESIGRYWPTYVASNSGCTDSCNYRGAYSATKCLKNCGKPSQTLYHVPRSWLQPSGNTLVLFEEIGGNPTQISLATRQIASMCSHVSESHPSPIDTWNADSGSGRNLGPIISLECPVPGQVISSIKFASFGTPHGTCGSFSHGQCSSRRALSIVQKACVGSRSCSIGVSVNTFGDPCVGVTKSLAVEASCT</sequence>
<dbReference type="Pfam" id="PF17834">
    <property type="entry name" value="GHD"/>
    <property type="match status" value="1"/>
</dbReference>
<dbReference type="InterPro" id="IPR017853">
    <property type="entry name" value="GH"/>
</dbReference>
<dbReference type="SUPFAM" id="SSF49785">
    <property type="entry name" value="Galactose-binding domain-like"/>
    <property type="match status" value="2"/>
</dbReference>
<evidence type="ECO:0000313" key="12">
    <source>
        <dbReference type="Proteomes" id="UP000516437"/>
    </source>
</evidence>
<dbReference type="Proteomes" id="UP000516437">
    <property type="component" value="Chromosome 1"/>
</dbReference>
<feature type="signal peptide" evidence="9">
    <location>
        <begin position="1"/>
        <end position="18"/>
    </location>
</feature>
<dbReference type="InterPro" id="IPR041392">
    <property type="entry name" value="GHD"/>
</dbReference>
<dbReference type="PANTHER" id="PTHR23421">
    <property type="entry name" value="BETA-GALACTOSIDASE RELATED"/>
    <property type="match status" value="1"/>
</dbReference>
<evidence type="ECO:0000256" key="8">
    <source>
        <dbReference type="RuleBase" id="RU003679"/>
    </source>
</evidence>
<dbReference type="InterPro" id="IPR048913">
    <property type="entry name" value="BetaGal_gal-bd"/>
</dbReference>
<dbReference type="Gene3D" id="2.60.120.740">
    <property type="match status" value="1"/>
</dbReference>
<dbReference type="InterPro" id="IPR001944">
    <property type="entry name" value="Glycoside_Hdrlase_35"/>
</dbReference>
<protein>
    <recommendedName>
        <fullName evidence="3 7">Beta-galactosidase</fullName>
        <ecNumber evidence="3 7">3.2.1.23</ecNumber>
    </recommendedName>
</protein>
<evidence type="ECO:0000256" key="9">
    <source>
        <dbReference type="SAM" id="SignalP"/>
    </source>
</evidence>
<feature type="domain" description="SUEL-type lectin" evidence="10">
    <location>
        <begin position="809"/>
        <end position="895"/>
    </location>
</feature>
<evidence type="ECO:0000313" key="11">
    <source>
        <dbReference type="EMBL" id="KAB1226435.1"/>
    </source>
</evidence>
<dbReference type="Gene3D" id="3.20.20.80">
    <property type="entry name" value="Glycosidases"/>
    <property type="match status" value="1"/>
</dbReference>
<dbReference type="InterPro" id="IPR043159">
    <property type="entry name" value="Lectin_gal-bd_sf"/>
</dbReference>
<dbReference type="CDD" id="cd22842">
    <property type="entry name" value="Gal_Rha_Lectin_BGal"/>
    <property type="match status" value="1"/>
</dbReference>
<evidence type="ECO:0000256" key="2">
    <source>
        <dbReference type="ARBA" id="ARBA00009809"/>
    </source>
</evidence>
<organism evidence="11 12">
    <name type="scientific">Morella rubra</name>
    <name type="common">Chinese bayberry</name>
    <dbReference type="NCBI Taxonomy" id="262757"/>
    <lineage>
        <taxon>Eukaryota</taxon>
        <taxon>Viridiplantae</taxon>
        <taxon>Streptophyta</taxon>
        <taxon>Embryophyta</taxon>
        <taxon>Tracheophyta</taxon>
        <taxon>Spermatophyta</taxon>
        <taxon>Magnoliopsida</taxon>
        <taxon>eudicotyledons</taxon>
        <taxon>Gunneridae</taxon>
        <taxon>Pentapetalae</taxon>
        <taxon>rosids</taxon>
        <taxon>fabids</taxon>
        <taxon>Fagales</taxon>
        <taxon>Myricaceae</taxon>
        <taxon>Morella</taxon>
    </lineage>
</organism>
<evidence type="ECO:0000256" key="7">
    <source>
        <dbReference type="RuleBase" id="RU000675"/>
    </source>
</evidence>
<dbReference type="Gene3D" id="2.60.120.260">
    <property type="entry name" value="Galactose-binding domain-like"/>
    <property type="match status" value="1"/>
</dbReference>
<reference evidence="11 12" key="1">
    <citation type="journal article" date="2019" name="Plant Biotechnol. J.">
        <title>The red bayberry genome and genetic basis of sex determination.</title>
        <authorList>
            <person name="Jia H.M."/>
            <person name="Jia H.J."/>
            <person name="Cai Q.L."/>
            <person name="Wang Y."/>
            <person name="Zhao H.B."/>
            <person name="Yang W.F."/>
            <person name="Wang G.Y."/>
            <person name="Li Y.H."/>
            <person name="Zhan D.L."/>
            <person name="Shen Y.T."/>
            <person name="Niu Q.F."/>
            <person name="Chang L."/>
            <person name="Qiu J."/>
            <person name="Zhao L."/>
            <person name="Xie H.B."/>
            <person name="Fu W.Y."/>
            <person name="Jin J."/>
            <person name="Li X.W."/>
            <person name="Jiao Y."/>
            <person name="Zhou C.C."/>
            <person name="Tu T."/>
            <person name="Chai C.Y."/>
            <person name="Gao J.L."/>
            <person name="Fan L.J."/>
            <person name="van de Weg E."/>
            <person name="Wang J.Y."/>
            <person name="Gao Z.S."/>
        </authorList>
    </citation>
    <scope>NUCLEOTIDE SEQUENCE [LARGE SCALE GENOMIC DNA]</scope>
    <source>
        <tissue evidence="11">Leaves</tissue>
    </source>
</reference>
<keyword evidence="4 9" id="KW-0732">Signal</keyword>
<dbReference type="Pfam" id="PF21467">
    <property type="entry name" value="BetaGal_gal-bd"/>
    <property type="match status" value="1"/>
</dbReference>
<dbReference type="AlphaFoldDB" id="A0A6A1WM90"/>
<dbReference type="SUPFAM" id="SSF51445">
    <property type="entry name" value="(Trans)glycosidases"/>
    <property type="match status" value="1"/>
</dbReference>
<dbReference type="Pfam" id="PF01301">
    <property type="entry name" value="Glyco_hydro_35"/>
    <property type="match status" value="1"/>
</dbReference>
<dbReference type="EMBL" id="RXIC02000019">
    <property type="protein sequence ID" value="KAB1226435.1"/>
    <property type="molecule type" value="Genomic_DNA"/>
</dbReference>
<evidence type="ECO:0000259" key="10">
    <source>
        <dbReference type="PROSITE" id="PS50228"/>
    </source>
</evidence>
<feature type="chain" id="PRO_5025516956" description="Beta-galactosidase" evidence="9">
    <location>
        <begin position="19"/>
        <end position="895"/>
    </location>
</feature>
<keyword evidence="5 7" id="KW-0378">Hydrolase</keyword>
<proteinExistence type="inferred from homology"/>
<dbReference type="InterPro" id="IPR008979">
    <property type="entry name" value="Galactose-bd-like_sf"/>
</dbReference>
<keyword evidence="6 7" id="KW-0326">Glycosidase</keyword>
<evidence type="ECO:0000256" key="3">
    <source>
        <dbReference type="ARBA" id="ARBA00012756"/>
    </source>
</evidence>
<dbReference type="Pfam" id="PF02140">
    <property type="entry name" value="SUEL_Lectin"/>
    <property type="match status" value="1"/>
</dbReference>
<gene>
    <name evidence="11" type="ORF">CJ030_MR1G014142</name>
</gene>
<dbReference type="InterPro" id="IPR031330">
    <property type="entry name" value="Gly_Hdrlase_35_cat"/>
</dbReference>
<dbReference type="InterPro" id="IPR019801">
    <property type="entry name" value="Glyco_hydro_35_CS"/>
</dbReference>
<dbReference type="OrthoDB" id="1657402at2759"/>
<dbReference type="PROSITE" id="PS01182">
    <property type="entry name" value="GLYCOSYL_HYDROL_F35"/>
    <property type="match status" value="1"/>
</dbReference>
<evidence type="ECO:0000256" key="4">
    <source>
        <dbReference type="ARBA" id="ARBA00022729"/>
    </source>
</evidence>